<reference evidence="2 3" key="1">
    <citation type="journal article" date="2013" name="Curr. Biol.">
        <title>The Genome of the Foraminiferan Reticulomyxa filosa.</title>
        <authorList>
            <person name="Glockner G."/>
            <person name="Hulsmann N."/>
            <person name="Schleicher M."/>
            <person name="Noegel A.A."/>
            <person name="Eichinger L."/>
            <person name="Gallinger C."/>
            <person name="Pawlowski J."/>
            <person name="Sierra R."/>
            <person name="Euteneuer U."/>
            <person name="Pillet L."/>
            <person name="Moustafa A."/>
            <person name="Platzer M."/>
            <person name="Groth M."/>
            <person name="Szafranski K."/>
            <person name="Schliwa M."/>
        </authorList>
    </citation>
    <scope>NUCLEOTIDE SEQUENCE [LARGE SCALE GENOMIC DNA]</scope>
</reference>
<dbReference type="Pfam" id="PF00443">
    <property type="entry name" value="UCH"/>
    <property type="match status" value="1"/>
</dbReference>
<sequence>MGYSQQDSQELLSFLLDGLHEDLNQIQEKPATEAVESNGRSDNVVAAEAWRTYLKRNVSIVVDLLQGQYKSRVECPDCERVSITFDPYMFLSVPLPTERYKMLEFTWVGSDASVPPTVHGIQV</sequence>
<dbReference type="OrthoDB" id="265776at2759"/>
<evidence type="ECO:0000313" key="2">
    <source>
        <dbReference type="EMBL" id="ETO18004.1"/>
    </source>
</evidence>
<dbReference type="GO" id="GO:0016579">
    <property type="term" value="P:protein deubiquitination"/>
    <property type="evidence" value="ECO:0007669"/>
    <property type="project" value="InterPro"/>
</dbReference>
<dbReference type="Proteomes" id="UP000023152">
    <property type="component" value="Unassembled WGS sequence"/>
</dbReference>
<dbReference type="EMBL" id="ASPP01015654">
    <property type="protein sequence ID" value="ETO18004.1"/>
    <property type="molecule type" value="Genomic_DNA"/>
</dbReference>
<proteinExistence type="predicted"/>
<evidence type="ECO:0000259" key="1">
    <source>
        <dbReference type="PROSITE" id="PS50235"/>
    </source>
</evidence>
<dbReference type="InterPro" id="IPR050185">
    <property type="entry name" value="Ub_carboxyl-term_hydrolase"/>
</dbReference>
<name>X6MW04_RETFI</name>
<protein>
    <submittedName>
        <fullName evidence="2">Ubiquitin specific peptidase 4 (Proto-oncogene)</fullName>
    </submittedName>
</protein>
<feature type="domain" description="USP" evidence="1">
    <location>
        <begin position="1"/>
        <end position="123"/>
    </location>
</feature>
<dbReference type="Gene3D" id="3.90.70.10">
    <property type="entry name" value="Cysteine proteinases"/>
    <property type="match status" value="1"/>
</dbReference>
<keyword evidence="3" id="KW-1185">Reference proteome</keyword>
<organism evidence="2 3">
    <name type="scientific">Reticulomyxa filosa</name>
    <dbReference type="NCBI Taxonomy" id="46433"/>
    <lineage>
        <taxon>Eukaryota</taxon>
        <taxon>Sar</taxon>
        <taxon>Rhizaria</taxon>
        <taxon>Retaria</taxon>
        <taxon>Foraminifera</taxon>
        <taxon>Monothalamids</taxon>
        <taxon>Reticulomyxidae</taxon>
        <taxon>Reticulomyxa</taxon>
    </lineage>
</organism>
<evidence type="ECO:0000313" key="3">
    <source>
        <dbReference type="Proteomes" id="UP000023152"/>
    </source>
</evidence>
<dbReference type="AlphaFoldDB" id="X6MW04"/>
<dbReference type="SUPFAM" id="SSF54001">
    <property type="entry name" value="Cysteine proteinases"/>
    <property type="match status" value="1"/>
</dbReference>
<gene>
    <name evidence="2" type="ORF">RFI_19293</name>
</gene>
<dbReference type="PROSITE" id="PS50235">
    <property type="entry name" value="USP_3"/>
    <property type="match status" value="1"/>
</dbReference>
<accession>X6MW04</accession>
<comment type="caution">
    <text evidence="2">The sequence shown here is derived from an EMBL/GenBank/DDBJ whole genome shotgun (WGS) entry which is preliminary data.</text>
</comment>
<dbReference type="InterPro" id="IPR038765">
    <property type="entry name" value="Papain-like_cys_pep_sf"/>
</dbReference>
<dbReference type="InterPro" id="IPR001394">
    <property type="entry name" value="Peptidase_C19_UCH"/>
</dbReference>
<dbReference type="GO" id="GO:0004843">
    <property type="term" value="F:cysteine-type deubiquitinase activity"/>
    <property type="evidence" value="ECO:0007669"/>
    <property type="project" value="InterPro"/>
</dbReference>
<dbReference type="InterPro" id="IPR028889">
    <property type="entry name" value="USP"/>
</dbReference>
<dbReference type="PANTHER" id="PTHR21646">
    <property type="entry name" value="UBIQUITIN CARBOXYL-TERMINAL HYDROLASE"/>
    <property type="match status" value="1"/>
</dbReference>